<dbReference type="OrthoDB" id="6681382at2"/>
<sequence>MSDFRCRRANFYTCISRTYRASIPQRCDAMAIRRDPFSPCTAIPTPPAAAVGELCRKLDRDNACILPGEWAQSLLLSRNPRSLSDWDAFQQSWSRMPLDGFMNDGGRYRRRRFSTLRACASSYTFNVNPPQAHYQHLQHNWLNGGFPRFFAPVRDEILYSQTMNGLLELGAEVFGHLSPDDDWHVEVHQFRITAEGTASASPTPEGRHRDGVRFVMMVLVRRENVSGGTTILYDLDDQRQAEVTLGDPLDLVLVNDERVRHEVTPLAQADPHLPGLRDVLVVTFSSG</sequence>
<protein>
    <recommendedName>
        <fullName evidence="3">2OG-Fe dioxygenase family protein</fullName>
    </recommendedName>
</protein>
<proteinExistence type="predicted"/>
<gene>
    <name evidence="1" type="ORF">DY245_43825</name>
</gene>
<evidence type="ECO:0000313" key="2">
    <source>
        <dbReference type="Proteomes" id="UP000262477"/>
    </source>
</evidence>
<reference evidence="1 2" key="1">
    <citation type="submission" date="2018-08" db="EMBL/GenBank/DDBJ databases">
        <title>Streptomyces NEAU-D10 sp. nov., a novel Actinomycete isolated from soil.</title>
        <authorList>
            <person name="Jin L."/>
        </authorList>
    </citation>
    <scope>NUCLEOTIDE SEQUENCE [LARGE SCALE GENOMIC DNA]</scope>
    <source>
        <strain evidence="1 2">NEAU-D10</strain>
    </source>
</reference>
<keyword evidence="2" id="KW-1185">Reference proteome</keyword>
<organism evidence="1 2">
    <name type="scientific">Streptomyces inhibens</name>
    <dbReference type="NCBI Taxonomy" id="2293571"/>
    <lineage>
        <taxon>Bacteria</taxon>
        <taxon>Bacillati</taxon>
        <taxon>Actinomycetota</taxon>
        <taxon>Actinomycetes</taxon>
        <taxon>Kitasatosporales</taxon>
        <taxon>Streptomycetaceae</taxon>
        <taxon>Streptomyces</taxon>
    </lineage>
</organism>
<comment type="caution">
    <text evidence="1">The sequence shown here is derived from an EMBL/GenBank/DDBJ whole genome shotgun (WGS) entry which is preliminary data.</text>
</comment>
<accession>A0A371PP98</accession>
<evidence type="ECO:0000313" key="1">
    <source>
        <dbReference type="EMBL" id="REK84337.1"/>
    </source>
</evidence>
<evidence type="ECO:0008006" key="3">
    <source>
        <dbReference type="Google" id="ProtNLM"/>
    </source>
</evidence>
<dbReference type="InterPro" id="IPR018724">
    <property type="entry name" value="2OG-Fe_dioxygenase"/>
</dbReference>
<dbReference type="Pfam" id="PF10014">
    <property type="entry name" value="2OG-Fe_Oxy_2"/>
    <property type="match status" value="1"/>
</dbReference>
<dbReference type="Gene3D" id="2.60.120.620">
    <property type="entry name" value="q2cbj1_9rhob like domain"/>
    <property type="match status" value="1"/>
</dbReference>
<dbReference type="AlphaFoldDB" id="A0A371PP98"/>
<dbReference type="GO" id="GO:0051213">
    <property type="term" value="F:dioxygenase activity"/>
    <property type="evidence" value="ECO:0007669"/>
    <property type="project" value="InterPro"/>
</dbReference>
<dbReference type="Proteomes" id="UP000262477">
    <property type="component" value="Unassembled WGS sequence"/>
</dbReference>
<dbReference type="EMBL" id="QUAC01000486">
    <property type="protein sequence ID" value="REK84337.1"/>
    <property type="molecule type" value="Genomic_DNA"/>
</dbReference>
<name>A0A371PP98_STRIH</name>